<comment type="caution">
    <text evidence="1">The sequence shown here is derived from an EMBL/GenBank/DDBJ whole genome shotgun (WGS) entry which is preliminary data.</text>
</comment>
<accession>A0AAV2Q5Z0</accession>
<evidence type="ECO:0000313" key="2">
    <source>
        <dbReference type="Proteomes" id="UP001497623"/>
    </source>
</evidence>
<dbReference type="EMBL" id="CAXKWB010004163">
    <property type="protein sequence ID" value="CAL4072377.1"/>
    <property type="molecule type" value="Genomic_DNA"/>
</dbReference>
<evidence type="ECO:0000313" key="1">
    <source>
        <dbReference type="EMBL" id="CAL4072377.1"/>
    </source>
</evidence>
<dbReference type="SUPFAM" id="SSF52047">
    <property type="entry name" value="RNI-like"/>
    <property type="match status" value="1"/>
</dbReference>
<dbReference type="Proteomes" id="UP001497623">
    <property type="component" value="Unassembled WGS sequence"/>
</dbReference>
<gene>
    <name evidence="1" type="ORF">MNOR_LOCUS8817</name>
</gene>
<name>A0AAV2Q5Z0_MEGNR</name>
<dbReference type="Gene3D" id="3.80.10.10">
    <property type="entry name" value="Ribonuclease Inhibitor"/>
    <property type="match status" value="1"/>
</dbReference>
<protein>
    <submittedName>
        <fullName evidence="1">Uncharacterized protein</fullName>
    </submittedName>
</protein>
<dbReference type="InterPro" id="IPR032675">
    <property type="entry name" value="LRR_dom_sf"/>
</dbReference>
<organism evidence="1 2">
    <name type="scientific">Meganyctiphanes norvegica</name>
    <name type="common">Northern krill</name>
    <name type="synonym">Thysanopoda norvegica</name>
    <dbReference type="NCBI Taxonomy" id="48144"/>
    <lineage>
        <taxon>Eukaryota</taxon>
        <taxon>Metazoa</taxon>
        <taxon>Ecdysozoa</taxon>
        <taxon>Arthropoda</taxon>
        <taxon>Crustacea</taxon>
        <taxon>Multicrustacea</taxon>
        <taxon>Malacostraca</taxon>
        <taxon>Eumalacostraca</taxon>
        <taxon>Eucarida</taxon>
        <taxon>Euphausiacea</taxon>
        <taxon>Euphausiidae</taxon>
        <taxon>Meganyctiphanes</taxon>
    </lineage>
</organism>
<proteinExistence type="predicted"/>
<keyword evidence="2" id="KW-1185">Reference proteome</keyword>
<reference evidence="1 2" key="1">
    <citation type="submission" date="2024-05" db="EMBL/GenBank/DDBJ databases">
        <authorList>
            <person name="Wallberg A."/>
        </authorList>
    </citation>
    <scope>NUCLEOTIDE SEQUENCE [LARGE SCALE GENOMIC DNA]</scope>
</reference>
<sequence>MERKCRIHLTLKDLALQNLIKSTIRSLQNIGDTELIDVEKIKVNKRTRSYSCNDIDCENTSVNKNGSGKYILDTAVPGKRKHENEDDVHIRKRRKCLNEGTFKIISRRNHQETLINKSNDDIGVKYLYREPYENIRNYLNALPTALWNNYSQELSKSLISTIYIGILGTSTVRQGLKLVLNNKITKISTSNLKYFCTEVEGLIYNRIGSCRNLGVLDFTMVPENNAHIECLKQSFRNLLRLKYLSLVTEEKYSFHWAFNIISENCKILVELKIVYDCDFFNEGDSILCLKENKRLEALWLFNMGRNCETQHLKDILNCLTSLKILYHKELPNAILEYCEQREYKRLLLKRIDLCWFQKGLGYQLVYIPPDYMRVIAGVCPEINLLNLISPACLLEITEKLPNLRCLLIQQVSIQTCLQGIMVRNLGTKLTVIRLADVWDITYDLLSSIANGCPFLQVLSISSSVLQDMGSLITPSDRPAFPCLREAILVREELGDRSPLIKTADWKMGKFLTMFLLKGAKKLSKLHLQYDKFQLPDYDTPSENDLKYSLECCSKSLKSFELLFPPQMSHEFVRWLLNTCPILVNLSDIRTWPIDVHERLELMDKYKSILHIS</sequence>
<dbReference type="AlphaFoldDB" id="A0AAV2Q5Z0"/>